<feature type="transmembrane region" description="Helical" evidence="1">
    <location>
        <begin position="322"/>
        <end position="341"/>
    </location>
</feature>
<organism evidence="3 4">
    <name type="scientific">Roseivivax marinus</name>
    <dbReference type="NCBI Taxonomy" id="1379903"/>
    <lineage>
        <taxon>Bacteria</taxon>
        <taxon>Pseudomonadati</taxon>
        <taxon>Pseudomonadota</taxon>
        <taxon>Alphaproteobacteria</taxon>
        <taxon>Rhodobacterales</taxon>
        <taxon>Roseobacteraceae</taxon>
        <taxon>Roseivivax</taxon>
    </lineage>
</organism>
<dbReference type="Proteomes" id="UP000019063">
    <property type="component" value="Unassembled WGS sequence"/>
</dbReference>
<feature type="transmembrane region" description="Helical" evidence="1">
    <location>
        <begin position="408"/>
        <end position="430"/>
    </location>
</feature>
<evidence type="ECO:0000313" key="4">
    <source>
        <dbReference type="Proteomes" id="UP000019063"/>
    </source>
</evidence>
<feature type="transmembrane region" description="Helical" evidence="1">
    <location>
        <begin position="380"/>
        <end position="401"/>
    </location>
</feature>
<keyword evidence="1" id="KW-0812">Transmembrane</keyword>
<evidence type="ECO:0000256" key="1">
    <source>
        <dbReference type="SAM" id="Phobius"/>
    </source>
</evidence>
<dbReference type="eggNOG" id="COG2370">
    <property type="taxonomic scope" value="Bacteria"/>
</dbReference>
<feature type="transmembrane region" description="Helical" evidence="1">
    <location>
        <begin position="254"/>
        <end position="272"/>
    </location>
</feature>
<evidence type="ECO:0000256" key="2">
    <source>
        <dbReference type="SAM" id="SignalP"/>
    </source>
</evidence>
<dbReference type="Pfam" id="PF13795">
    <property type="entry name" value="HupE_UreJ_2"/>
    <property type="match status" value="1"/>
</dbReference>
<proteinExistence type="predicted"/>
<feature type="transmembrane region" description="Helical" evidence="1">
    <location>
        <begin position="201"/>
        <end position="218"/>
    </location>
</feature>
<feature type="signal peptide" evidence="2">
    <location>
        <begin position="1"/>
        <end position="21"/>
    </location>
</feature>
<feature type="transmembrane region" description="Helical" evidence="1">
    <location>
        <begin position="353"/>
        <end position="374"/>
    </location>
</feature>
<dbReference type="InterPro" id="IPR032809">
    <property type="entry name" value="Put_HupE_UreJ"/>
</dbReference>
<comment type="caution">
    <text evidence="3">The sequence shown here is derived from an EMBL/GenBank/DDBJ whole genome shotgun (WGS) entry which is preliminary data.</text>
</comment>
<protein>
    <recommendedName>
        <fullName evidence="5">HupE/UreJ protein</fullName>
    </recommendedName>
</protein>
<gene>
    <name evidence="3" type="ORF">ATO8_00670</name>
</gene>
<feature type="transmembrane region" description="Helical" evidence="1">
    <location>
        <begin position="284"/>
        <end position="302"/>
    </location>
</feature>
<dbReference type="EMBL" id="AQQW01000001">
    <property type="protein sequence ID" value="ETW14377.1"/>
    <property type="molecule type" value="Genomic_DNA"/>
</dbReference>
<keyword evidence="4" id="KW-1185">Reference proteome</keyword>
<evidence type="ECO:0000313" key="3">
    <source>
        <dbReference type="EMBL" id="ETW14377.1"/>
    </source>
</evidence>
<evidence type="ECO:0008006" key="5">
    <source>
        <dbReference type="Google" id="ProtNLM"/>
    </source>
</evidence>
<feature type="transmembrane region" description="Helical" evidence="1">
    <location>
        <begin position="225"/>
        <end position="248"/>
    </location>
</feature>
<reference evidence="3 4" key="1">
    <citation type="journal article" date="2014" name="Antonie Van Leeuwenhoek">
        <title>Roseivivax atlanticus sp. nov., isolated from surface seawater of the Atlantic Ocean.</title>
        <authorList>
            <person name="Li G."/>
            <person name="Lai Q."/>
            <person name="Liu X."/>
            <person name="Sun F."/>
            <person name="Shao Z."/>
        </authorList>
    </citation>
    <scope>NUCLEOTIDE SEQUENCE [LARGE SCALE GENOMIC DNA]</scope>
    <source>
        <strain evidence="3 4">22II-s10s</strain>
    </source>
</reference>
<keyword evidence="1" id="KW-1133">Transmembrane helix</keyword>
<accession>W4HNS8</accession>
<dbReference type="STRING" id="1379903.ATO8_00670"/>
<sequence>MRRFLSFLTAFVMLAASAVHAHEVRPAIADLTAEDGALSMTVTMNGEAAVAGLDLEGVEDTNATELSAEVDDLRQLPPEELAARIEGMGDDIANRISVTADGAEVPLALEAVEVGPVGNTELPRDTVLTFSGDLPQAATELRVTWPAEYGQAVLRQQGVDEPYTGYLDPGQQSDAIALSGGGADSAFGAFARYIPVGFEHIVPMGLDHILFVLGLFFLAPRVRALLWQVSAFTAAHTVTLAAGALGVVSVPASVVEPIIAASIVYVAVENILSRGLSPWRPAVVFVFGLLHGLGFASVLQEFGLPQSQFVPALLGFNVGVEVGQLFVIAVAFLIVAYALKVDRLDADPRRAQIVYGILTLAFVALAFGLNGTAFVETMGASAPVFLVPLAALAALCGLAAFNVDKLNAYRVYVATPASAAIALVGGYWFVERVFL</sequence>
<feature type="chain" id="PRO_5004842223" description="HupE/UreJ protein" evidence="2">
    <location>
        <begin position="22"/>
        <end position="435"/>
    </location>
</feature>
<dbReference type="RefSeq" id="WP_043841228.1">
    <property type="nucleotide sequence ID" value="NZ_AQQW01000001.1"/>
</dbReference>
<name>W4HNS8_9RHOB</name>
<keyword evidence="2" id="KW-0732">Signal</keyword>
<dbReference type="PATRIC" id="fig|1317118.6.peg.139"/>
<dbReference type="AlphaFoldDB" id="W4HNS8"/>
<keyword evidence="1" id="KW-0472">Membrane</keyword>